<evidence type="ECO:0000313" key="1">
    <source>
        <dbReference type="EMBL" id="MBZ5751327.1"/>
    </source>
</evidence>
<evidence type="ECO:0008006" key="3">
    <source>
        <dbReference type="Google" id="ProtNLM"/>
    </source>
</evidence>
<accession>A0ABS7USP3</accession>
<dbReference type="RefSeq" id="WP_224139591.1">
    <property type="nucleotide sequence ID" value="NZ_JAIQUM010000030.1"/>
</dbReference>
<dbReference type="Proteomes" id="UP001165287">
    <property type="component" value="Unassembled WGS sequence"/>
</dbReference>
<dbReference type="Gene3D" id="1.10.1070.20">
    <property type="match status" value="1"/>
</dbReference>
<name>A0ABS7USP3_9BACI</name>
<dbReference type="EMBL" id="JAIQUM010000030">
    <property type="protein sequence ID" value="MBZ5751327.1"/>
    <property type="molecule type" value="Genomic_DNA"/>
</dbReference>
<proteinExistence type="predicted"/>
<reference evidence="1" key="1">
    <citation type="submission" date="2024-05" db="EMBL/GenBank/DDBJ databases">
        <title>Metabacillus sp. nov., isolated from the rhizosphere soil of tomato plants.</title>
        <authorList>
            <person name="Ma R."/>
        </authorList>
    </citation>
    <scope>NUCLEOTIDE SEQUENCE</scope>
    <source>
        <strain evidence="1">DBTR6</strain>
    </source>
</reference>
<evidence type="ECO:0000313" key="2">
    <source>
        <dbReference type="Proteomes" id="UP001165287"/>
    </source>
</evidence>
<keyword evidence="2" id="KW-1185">Reference proteome</keyword>
<sequence>MERIKIPQNAEAIISTSSKGDQSKWLIGDKWVKENTLGYENIAEYVAYLILDCSTLPKDNFATYTPCLIEKHDGTIKEGCYSEDFRGYLQEVTLERLFEVNFESTDDVLNNSRYSTEDKFNSIMDKVFDFTGLDVSKEVSQMLAFDAFIFNEDRHTNNILFLFDTEKETWKLSPVFDHGLSLLSDIKDYPLVKPLSILKKKVKAKPFSSSFSKQLALYRGEPFIRQSLLLEKLNEAPYELGRAKEVVLSQLQDMQLQRLIID</sequence>
<gene>
    <name evidence="1" type="ORF">K9V48_13995</name>
</gene>
<organism evidence="1 2">
    <name type="scientific">Metabacillus rhizolycopersici</name>
    <dbReference type="NCBI Taxonomy" id="2875709"/>
    <lineage>
        <taxon>Bacteria</taxon>
        <taxon>Bacillati</taxon>
        <taxon>Bacillota</taxon>
        <taxon>Bacilli</taxon>
        <taxon>Bacillales</taxon>
        <taxon>Bacillaceae</taxon>
        <taxon>Metabacillus</taxon>
    </lineage>
</organism>
<protein>
    <recommendedName>
        <fullName evidence="3">HipA-like C-terminal domain-containing protein</fullName>
    </recommendedName>
</protein>
<comment type="caution">
    <text evidence="1">The sequence shown here is derived from an EMBL/GenBank/DDBJ whole genome shotgun (WGS) entry which is preliminary data.</text>
</comment>